<gene>
    <name evidence="25" type="ORF">PFLUV_G00098930</name>
</gene>
<evidence type="ECO:0000256" key="9">
    <source>
        <dbReference type="ARBA" id="ARBA00022946"/>
    </source>
</evidence>
<feature type="compositionally biased region" description="Basic and acidic residues" evidence="21">
    <location>
        <begin position="1003"/>
        <end position="1020"/>
    </location>
</feature>
<evidence type="ECO:0000256" key="4">
    <source>
        <dbReference type="ARBA" id="ARBA00022723"/>
    </source>
</evidence>
<evidence type="ECO:0000256" key="1">
    <source>
        <dbReference type="ARBA" id="ARBA00004436"/>
    </source>
</evidence>
<keyword evidence="11" id="KW-0496">Mitochondrion</keyword>
<dbReference type="GO" id="GO:0008270">
    <property type="term" value="F:zinc ion binding"/>
    <property type="evidence" value="ECO:0007669"/>
    <property type="project" value="InterPro"/>
</dbReference>
<dbReference type="Pfam" id="PF07724">
    <property type="entry name" value="AAA_2"/>
    <property type="match status" value="1"/>
</dbReference>
<evidence type="ECO:0000256" key="13">
    <source>
        <dbReference type="ARBA" id="ARBA00023271"/>
    </source>
</evidence>
<feature type="non-terminal residue" evidence="25">
    <location>
        <position position="1"/>
    </location>
</feature>
<feature type="compositionally biased region" description="Low complexity" evidence="21">
    <location>
        <begin position="1186"/>
        <end position="1197"/>
    </location>
</feature>
<feature type="region of interest" description="Disordered" evidence="21">
    <location>
        <begin position="1532"/>
        <end position="1564"/>
    </location>
</feature>
<evidence type="ECO:0000259" key="24">
    <source>
        <dbReference type="PROSITE" id="PS51902"/>
    </source>
</evidence>
<evidence type="ECO:0000256" key="20">
    <source>
        <dbReference type="SAM" id="Coils"/>
    </source>
</evidence>
<dbReference type="InterPro" id="IPR003112">
    <property type="entry name" value="Olfac-like_dom"/>
</dbReference>
<evidence type="ECO:0000256" key="3">
    <source>
        <dbReference type="ARBA" id="ARBA00022553"/>
    </source>
</evidence>
<dbReference type="InterPro" id="IPR019489">
    <property type="entry name" value="Clp_ATPase_C"/>
</dbReference>
<feature type="coiled-coil region" evidence="20">
    <location>
        <begin position="90"/>
        <end position="155"/>
    </location>
</feature>
<dbReference type="FunFam" id="3.40.50.300:FF:003247">
    <property type="entry name" value="ATP-dependent Clp protease ATP-binding subunit clpX-like, mitochondrial"/>
    <property type="match status" value="1"/>
</dbReference>
<dbReference type="GO" id="GO:0140662">
    <property type="term" value="F:ATP-dependent protein folding chaperone"/>
    <property type="evidence" value="ECO:0007669"/>
    <property type="project" value="InterPro"/>
</dbReference>
<feature type="region of interest" description="Disordered" evidence="21">
    <location>
        <begin position="279"/>
        <end position="326"/>
    </location>
</feature>
<evidence type="ECO:0000313" key="26">
    <source>
        <dbReference type="Proteomes" id="UP000465112"/>
    </source>
</evidence>
<reference evidence="25 26" key="1">
    <citation type="submission" date="2019-06" db="EMBL/GenBank/DDBJ databases">
        <title>A chromosome-scale genome assembly of the European perch, Perca fluviatilis.</title>
        <authorList>
            <person name="Roques C."/>
            <person name="Zahm M."/>
            <person name="Cabau C."/>
            <person name="Klopp C."/>
            <person name="Bouchez O."/>
            <person name="Donnadieu C."/>
            <person name="Kuhl H."/>
            <person name="Gislard M."/>
            <person name="Guendouz S."/>
            <person name="Journot L."/>
            <person name="Haffray P."/>
            <person name="Bestin A."/>
            <person name="Morvezen R."/>
            <person name="Feron R."/>
            <person name="Wen M."/>
            <person name="Jouanno E."/>
            <person name="Herpin A."/>
            <person name="Schartl M."/>
            <person name="Postlethwait J."/>
            <person name="Schaerlinger B."/>
            <person name="Chardard D."/>
            <person name="Lecocq T."/>
            <person name="Poncet C."/>
            <person name="Jaffrelo L."/>
            <person name="Lampietro C."/>
            <person name="Guiguen Y."/>
        </authorList>
    </citation>
    <scope>NUCLEOTIDE SEQUENCE [LARGE SCALE GENOMIC DNA]</scope>
    <source>
        <tissue evidence="25">Blood</tissue>
    </source>
</reference>
<dbReference type="Proteomes" id="UP000465112">
    <property type="component" value="Chromosome 8"/>
</dbReference>
<evidence type="ECO:0000256" key="11">
    <source>
        <dbReference type="ARBA" id="ARBA00023128"/>
    </source>
</evidence>
<name>A0A6A5F6N2_PERFL</name>
<proteinExistence type="predicted"/>
<dbReference type="InterPro" id="IPR004487">
    <property type="entry name" value="Clp_protease_ATP-bd_su_ClpX"/>
</dbReference>
<feature type="compositionally biased region" description="Polar residues" evidence="21">
    <location>
        <begin position="585"/>
        <end position="611"/>
    </location>
</feature>
<evidence type="ECO:0000256" key="16">
    <source>
        <dbReference type="ARBA" id="ARBA00065499"/>
    </source>
</evidence>
<evidence type="ECO:0000256" key="8">
    <source>
        <dbReference type="ARBA" id="ARBA00022840"/>
    </source>
</evidence>
<dbReference type="InterPro" id="IPR027417">
    <property type="entry name" value="P-loop_NTPase"/>
</dbReference>
<keyword evidence="26" id="KW-1185">Reference proteome</keyword>
<evidence type="ECO:0000256" key="6">
    <source>
        <dbReference type="ARBA" id="ARBA00022801"/>
    </source>
</evidence>
<comment type="caution">
    <text evidence="19">Lacks conserved residue(s) required for the propagation of feature annotation.</text>
</comment>
<evidence type="ECO:0000256" key="5">
    <source>
        <dbReference type="ARBA" id="ARBA00022741"/>
    </source>
</evidence>
<keyword evidence="13" id="KW-1135">Mitochondrion nucleoid</keyword>
<dbReference type="InterPro" id="IPR003593">
    <property type="entry name" value="AAA+_ATPase"/>
</dbReference>
<dbReference type="SUPFAM" id="SSF52540">
    <property type="entry name" value="P-loop containing nucleoside triphosphate hydrolases"/>
    <property type="match status" value="1"/>
</dbReference>
<dbReference type="PANTHER" id="PTHR48102:SF7">
    <property type="entry name" value="ATP-DEPENDENT CLP PROTEASE ATP-BINDING SUBUNIT CLPX-LIKE, MITOCHONDRIAL"/>
    <property type="match status" value="1"/>
</dbReference>
<dbReference type="NCBIfam" id="TIGR00382">
    <property type="entry name" value="clpX"/>
    <property type="match status" value="1"/>
</dbReference>
<sequence>RNVSCASHCSYVQILTCLFQLKRSFPLTSHLLASGQICAVCAREFQSSDYSAVEDQQAGINMKEKSGVFLAWKVLLVGMCALLLLSSAGLLFLLVRQKELTEQLVRLEAQMQVLSQSCRLQAGVLAVEPAEAAELKKLQRSRRNQEGEATQSQDEKEMLMLMTYSMVPVKAFIELCNSSRGVCLTGPPGPPGLPGRAGSPGPQGVPGPQGRKRGRKGPPGEKGEPGPKGDPGPPGLKGPPGRRGPSGPAGPPGPICPACYSNEVRNKTIGEHIHQTNMLMDSSPSLTDVENSSSTINKTESPTPHPADEGRDVLNVTDSEKPRDTKSVVHPEYSYDALNDTNTENVTEEPIRLLTAPLSPDQNSDTFNGNANINDTTVQSELVSPRPDYTHDTWIETSAETVTAASIHLLTVSTVLPTPHLAQEARDVFNVTHSEKLRDTANESEPVSFHKDDSQDTLNNTMNVTDGPIKLLSAPLSADHNSDAVNNSGTVSDTPMKSDSSYSPRKNNKLNLTSNEIWTKTESPTPHPADNNRDVTDSEKLLKNTNMEAESVSFDQDNSHGTLNNTKRENATEAPIKLLTAPLSADQNSGTISDTPMKSESPTSHPADNNRYVTDSEKLLNTNMEAEPVSFHKDDSQDTLNNTINVTDGPILLFTAPLSADQNGDTVNNSGTVSDTPMKSESPASHPADNNRDVTDSEKLLNTNIEAESSFQDDSHGTLNDTTRENATEAPIKLLTTSLSVDLERNAFNNSGNIIHTPMKSDSLHPLQTNNQINVTTNERRRKTECNIRTIKCPEKAIKMQSTFGAWMSDASRQDDGRYWLADHFSGRLLVELRNISALQDSSNKNIDVRRFFQGCGHVVYKQSFYFHNAGTNRLMKFDLNTSRTNTLIMENSRYHQLAYLFPNSKTYFKFAVDENGLGCVSNVTRLVSSSCPDFETKEVMSCPCTSAARLFLNTAHRGLSCSRIQLFSLSRQGSRETHLPPQVRVRSFSETAVCYAAKDGTTKDSGNDGGKKNLSEGKRLSGSGGSGKGGSQLRCPKCGDPCTHVETFVSSTRFVKCEKCHHFFVVLSETDSKKGLNKEPESAAEAVKLAFAQKPPPPPKKIYAYLDKYVVGQSYAKKVLAVAVYNHYKRIYNNIPAGSRQQVEVEKQPSLTPRELEMRRREDEYRFTKLLQIAGISPHGNALGASMQQQASQQAPQEKRGGEVLDSTHTEIKLEKSNIILLGPTGSGKTLLAQTLARCLDVPFAICDCTTLTQAGYVGEDIESVIAKLLQDANYSVEKAQQGIVFLDEVDKIGSVPGIHQLRDVGGEGVQQGLLKLLEGTVVNVPEKNSRKLRGETLQVDTTNILFVASGAFNGLDRIISRRKNEKYLGFGTPSNLGKGRRAAAAADLANTSGETDTVAEIEEKDRLLKHVEARDLIEFGMIPEFVGRLPVVVPLHSLDEETLVRILTEPRNAVVPQYQALFSMDKCELNVTPDALRAIARMALERKTGARGLRSIMEKLLLEPMFEVPHSDIMAVELNKDIVLGKSQPRYIRAPPKESTEEEYDSGIEEENWPRQADAANN</sequence>
<comment type="catalytic activity">
    <reaction evidence="14">
        <text>ATP + H2O = ADP + phosphate + H(+)</text>
        <dbReference type="Rhea" id="RHEA:13065"/>
        <dbReference type="ChEBI" id="CHEBI:15377"/>
        <dbReference type="ChEBI" id="CHEBI:15378"/>
        <dbReference type="ChEBI" id="CHEBI:30616"/>
        <dbReference type="ChEBI" id="CHEBI:43474"/>
        <dbReference type="ChEBI" id="CHEBI:456216"/>
        <dbReference type="EC" id="3.6.4.10"/>
    </reaction>
    <physiologicalReaction direction="left-to-right" evidence="14">
        <dbReference type="Rhea" id="RHEA:13066"/>
    </physiologicalReaction>
</comment>
<dbReference type="Pfam" id="PF26040">
    <property type="entry name" value="Zn_ribbon_CLPX_N"/>
    <property type="match status" value="1"/>
</dbReference>
<comment type="caution">
    <text evidence="25">The sequence shown here is derived from an EMBL/GenBank/DDBJ whole genome shotgun (WGS) entry which is preliminary data.</text>
</comment>
<evidence type="ECO:0000259" key="23">
    <source>
        <dbReference type="PROSITE" id="PS51132"/>
    </source>
</evidence>
<keyword evidence="5" id="KW-0547">Nucleotide-binding</keyword>
<feature type="region of interest" description="Disordered" evidence="21">
    <location>
        <begin position="660"/>
        <end position="725"/>
    </location>
</feature>
<dbReference type="InterPro" id="IPR059188">
    <property type="entry name" value="Znf_CLPX-like"/>
</dbReference>
<dbReference type="GO" id="GO:0046983">
    <property type="term" value="F:protein dimerization activity"/>
    <property type="evidence" value="ECO:0007669"/>
    <property type="project" value="InterPro"/>
</dbReference>
<dbReference type="FunFam" id="1.10.8.60:FF:000002">
    <property type="entry name" value="ATP-dependent Clp protease ATP-binding subunit ClpX"/>
    <property type="match status" value="1"/>
</dbReference>
<feature type="compositionally biased region" description="Basic and acidic residues" evidence="21">
    <location>
        <begin position="306"/>
        <end position="326"/>
    </location>
</feature>
<dbReference type="Pfam" id="PF10431">
    <property type="entry name" value="ClpB_D2-small"/>
    <property type="match status" value="1"/>
</dbReference>
<keyword evidence="12" id="KW-0143">Chaperone</keyword>
<keyword evidence="6" id="KW-0378">Hydrolase</keyword>
<feature type="compositionally biased region" description="Polar residues" evidence="21">
    <location>
        <begin position="660"/>
        <end position="683"/>
    </location>
</feature>
<dbReference type="Gene3D" id="3.40.50.300">
    <property type="entry name" value="P-loop containing nucleotide triphosphate hydrolases"/>
    <property type="match status" value="1"/>
</dbReference>
<dbReference type="InterPro" id="IPR059067">
    <property type="entry name" value="Znf_ribbon_CLPX-like"/>
</dbReference>
<feature type="region of interest" description="Disordered" evidence="21">
    <location>
        <begin position="478"/>
        <end position="535"/>
    </location>
</feature>
<feature type="compositionally biased region" description="Basic and acidic residues" evidence="21">
    <location>
        <begin position="689"/>
        <end position="699"/>
    </location>
</feature>
<protein>
    <recommendedName>
        <fullName evidence="17">ATP-dependent clpX-like chaperone, mitochondrial</fullName>
        <ecNumber evidence="2">3.6.4.10</ecNumber>
    </recommendedName>
    <alternativeName>
        <fullName evidence="18">ATP-dependent Clp protease ATP-binding subunit clpX-like, mitochondrial</fullName>
    </alternativeName>
</protein>
<feature type="compositionally biased region" description="Polar residues" evidence="21">
    <location>
        <begin position="549"/>
        <end position="565"/>
    </location>
</feature>
<dbReference type="GO" id="GO:0042645">
    <property type="term" value="C:mitochondrial nucleoid"/>
    <property type="evidence" value="ECO:0007669"/>
    <property type="project" value="UniProtKB-SubCell"/>
</dbReference>
<evidence type="ECO:0000256" key="7">
    <source>
        <dbReference type="ARBA" id="ARBA00022833"/>
    </source>
</evidence>
<dbReference type="PROSITE" id="PS51902">
    <property type="entry name" value="CLPX_ZB"/>
    <property type="match status" value="1"/>
</dbReference>
<feature type="compositionally biased region" description="Low complexity" evidence="21">
    <location>
        <begin position="194"/>
        <end position="209"/>
    </location>
</feature>
<dbReference type="NCBIfam" id="NF003745">
    <property type="entry name" value="PRK05342.1"/>
    <property type="match status" value="1"/>
</dbReference>
<evidence type="ECO:0000256" key="10">
    <source>
        <dbReference type="ARBA" id="ARBA00022990"/>
    </source>
</evidence>
<keyword evidence="22" id="KW-0472">Membrane</keyword>
<dbReference type="SMART" id="SM00382">
    <property type="entry name" value="AAA"/>
    <property type="match status" value="1"/>
</dbReference>
<dbReference type="EC" id="3.6.4.10" evidence="2"/>
<feature type="region of interest" description="Disordered" evidence="21">
    <location>
        <begin position="186"/>
        <end position="254"/>
    </location>
</feature>
<feature type="compositionally biased region" description="Polar residues" evidence="21">
    <location>
        <begin position="279"/>
        <end position="302"/>
    </location>
</feature>
<evidence type="ECO:0000256" key="17">
    <source>
        <dbReference type="ARBA" id="ARBA00073042"/>
    </source>
</evidence>
<feature type="compositionally biased region" description="Acidic residues" evidence="21">
    <location>
        <begin position="1542"/>
        <end position="1553"/>
    </location>
</feature>
<organism evidence="25 26">
    <name type="scientific">Perca fluviatilis</name>
    <name type="common">European perch</name>
    <dbReference type="NCBI Taxonomy" id="8168"/>
    <lineage>
        <taxon>Eukaryota</taxon>
        <taxon>Metazoa</taxon>
        <taxon>Chordata</taxon>
        <taxon>Craniata</taxon>
        <taxon>Vertebrata</taxon>
        <taxon>Euteleostomi</taxon>
        <taxon>Actinopterygii</taxon>
        <taxon>Neopterygii</taxon>
        <taxon>Teleostei</taxon>
        <taxon>Neoteleostei</taxon>
        <taxon>Acanthomorphata</taxon>
        <taxon>Eupercaria</taxon>
        <taxon>Perciformes</taxon>
        <taxon>Percoidei</taxon>
        <taxon>Percidae</taxon>
        <taxon>Percinae</taxon>
        <taxon>Perca</taxon>
    </lineage>
</organism>
<comment type="subcellular location">
    <subcellularLocation>
        <location evidence="1">Mitochondrion matrix</location>
        <location evidence="1">Mitochondrion nucleoid</location>
    </subcellularLocation>
</comment>
<feature type="domain" description="ClpX-type ZB" evidence="24">
    <location>
        <begin position="1024"/>
        <end position="1077"/>
    </location>
</feature>
<feature type="compositionally biased region" description="Polar residues" evidence="21">
    <location>
        <begin position="483"/>
        <end position="524"/>
    </location>
</feature>
<evidence type="ECO:0000256" key="19">
    <source>
        <dbReference type="PROSITE-ProRule" id="PRU00446"/>
    </source>
</evidence>
<dbReference type="EMBL" id="VHII01000008">
    <property type="protein sequence ID" value="KAF1386829.1"/>
    <property type="molecule type" value="Genomic_DNA"/>
</dbReference>
<dbReference type="GO" id="GO:0016887">
    <property type="term" value="F:ATP hydrolysis activity"/>
    <property type="evidence" value="ECO:0007669"/>
    <property type="project" value="InterPro"/>
</dbReference>
<comment type="subunit">
    <text evidence="16">Homohexamer that forms a ring structure; this hexamerization requires ATP binding. Component of the ClpXP complex formed by the assembly of two CLPP heptameric rings with two CLPX hexameric rings, giving rise to a symmetrical structure with two central CLPP rings flanked by a CLPX ring at either end of the complex. Interacts with TFAM.</text>
</comment>
<keyword evidence="10" id="KW-0007">Acetylation</keyword>
<evidence type="ECO:0000256" key="12">
    <source>
        <dbReference type="ARBA" id="ARBA00023186"/>
    </source>
</evidence>
<accession>A0A6A5F6N2</accession>
<keyword evidence="7" id="KW-0862">Zinc</keyword>
<evidence type="ECO:0000256" key="22">
    <source>
        <dbReference type="SAM" id="Phobius"/>
    </source>
</evidence>
<feature type="region of interest" description="Disordered" evidence="21">
    <location>
        <begin position="1185"/>
        <end position="1205"/>
    </location>
</feature>
<dbReference type="FunFam" id="3.40.50.300:FF:000378">
    <property type="entry name" value="ATP-dependent Clp protease ATP-binding subunit clpX-like, mitochondrial"/>
    <property type="match status" value="1"/>
</dbReference>
<keyword evidence="20" id="KW-0175">Coiled coil</keyword>
<keyword evidence="9" id="KW-0809">Transit peptide</keyword>
<evidence type="ECO:0000256" key="21">
    <source>
        <dbReference type="SAM" id="MobiDB-lite"/>
    </source>
</evidence>
<dbReference type="SMART" id="SM00284">
    <property type="entry name" value="OLF"/>
    <property type="match status" value="1"/>
</dbReference>
<dbReference type="CDD" id="cd19497">
    <property type="entry name" value="RecA-like_ClpX"/>
    <property type="match status" value="1"/>
</dbReference>
<feature type="compositionally biased region" description="Basic and acidic residues" evidence="21">
    <location>
        <begin position="218"/>
        <end position="227"/>
    </location>
</feature>
<dbReference type="SMART" id="SM01086">
    <property type="entry name" value="ClpB_D2-small"/>
    <property type="match status" value="1"/>
</dbReference>
<comment type="function">
    <text evidence="15">ATP-dependent chaperone that functions as an unfoldase. As part of the ClpXP protease complex, it recognizes specific protein substrates, unfolds them using energy derived from ATP hydrolysis, and then translocates them to the proteolytic subunit (CLPP) of the ClpXP complex for degradation. Thanks to its chaperone activity, it also functions in the incorporation of the pyridoxal phosphate cofactor into 5-aminolevulinate synthase, thereby activating 5-aminolevulinate (ALA) synthesis, the first step in heme biosynthesis. This chaperone is also involved in the control of mtDNA nucleoid distribution, by regulating mitochondrial transcription factor A (TFAM) activity.</text>
</comment>
<feature type="compositionally biased region" description="Pro residues" evidence="21">
    <location>
        <begin position="228"/>
        <end position="237"/>
    </location>
</feature>
<dbReference type="PANTHER" id="PTHR48102">
    <property type="entry name" value="ATP-DEPENDENT CLP PROTEASE ATP-BINDING SUBUNIT CLPX-LIKE, MITOCHONDRIAL-RELATED"/>
    <property type="match status" value="1"/>
</dbReference>
<dbReference type="InterPro" id="IPR003959">
    <property type="entry name" value="ATPase_AAA_core"/>
</dbReference>
<keyword evidence="8" id="KW-0067">ATP-binding</keyword>
<evidence type="ECO:0000256" key="2">
    <source>
        <dbReference type="ARBA" id="ARBA00012554"/>
    </source>
</evidence>
<dbReference type="PROSITE" id="PS51132">
    <property type="entry name" value="OLF"/>
    <property type="match status" value="1"/>
</dbReference>
<keyword evidence="22" id="KW-0812">Transmembrane</keyword>
<evidence type="ECO:0000256" key="14">
    <source>
        <dbReference type="ARBA" id="ARBA00050527"/>
    </source>
</evidence>
<evidence type="ECO:0000256" key="18">
    <source>
        <dbReference type="ARBA" id="ARBA00077425"/>
    </source>
</evidence>
<feature type="transmembrane region" description="Helical" evidence="22">
    <location>
        <begin position="70"/>
        <end position="95"/>
    </location>
</feature>
<dbReference type="GO" id="GO:0051082">
    <property type="term" value="F:unfolded protein binding"/>
    <property type="evidence" value="ECO:0007669"/>
    <property type="project" value="InterPro"/>
</dbReference>
<keyword evidence="4" id="KW-0479">Metal-binding</keyword>
<dbReference type="Gene3D" id="1.10.8.60">
    <property type="match status" value="1"/>
</dbReference>
<evidence type="ECO:0000313" key="25">
    <source>
        <dbReference type="EMBL" id="KAF1386829.1"/>
    </source>
</evidence>
<dbReference type="GO" id="GO:0005524">
    <property type="term" value="F:ATP binding"/>
    <property type="evidence" value="ECO:0007669"/>
    <property type="project" value="UniProtKB-KW"/>
</dbReference>
<feature type="region of interest" description="Disordered" evidence="21">
    <location>
        <begin position="437"/>
        <end position="466"/>
    </location>
</feature>
<dbReference type="GO" id="GO:0051603">
    <property type="term" value="P:proteolysis involved in protein catabolic process"/>
    <property type="evidence" value="ECO:0007669"/>
    <property type="project" value="TreeGrafter"/>
</dbReference>
<evidence type="ECO:0000256" key="15">
    <source>
        <dbReference type="ARBA" id="ARBA00058714"/>
    </source>
</evidence>
<feature type="region of interest" description="Disordered" evidence="21">
    <location>
        <begin position="549"/>
        <end position="611"/>
    </location>
</feature>
<feature type="region of interest" description="Disordered" evidence="21">
    <location>
        <begin position="1003"/>
        <end position="1034"/>
    </location>
</feature>
<feature type="domain" description="Olfactomedin-like" evidence="23">
    <location>
        <begin position="785"/>
        <end position="1120"/>
    </location>
</feature>
<keyword evidence="3" id="KW-0597">Phosphoprotein</keyword>
<keyword evidence="22" id="KW-1133">Transmembrane helix</keyword>
<dbReference type="InterPro" id="IPR050052">
    <property type="entry name" value="ATP-dep_Clp_protease_ClpX"/>
</dbReference>
<dbReference type="Pfam" id="PF02191">
    <property type="entry name" value="OLF"/>
    <property type="match status" value="1"/>
</dbReference>
<feature type="compositionally biased region" description="Polar residues" evidence="21">
    <location>
        <begin position="700"/>
        <end position="721"/>
    </location>
</feature>